<evidence type="ECO:0000313" key="1">
    <source>
        <dbReference type="Proteomes" id="UP000036681"/>
    </source>
</evidence>
<keyword evidence="1" id="KW-1185">Reference proteome</keyword>
<protein>
    <submittedName>
        <fullName evidence="2">Uncharacterized protein</fullName>
    </submittedName>
</protein>
<reference evidence="2" key="1">
    <citation type="submission" date="2016-05" db="UniProtKB">
        <authorList>
            <consortium name="WormBaseParasite"/>
        </authorList>
    </citation>
    <scope>IDENTIFICATION</scope>
</reference>
<organism evidence="1 2">
    <name type="scientific">Ascaris lumbricoides</name>
    <name type="common">Giant roundworm</name>
    <dbReference type="NCBI Taxonomy" id="6252"/>
    <lineage>
        <taxon>Eukaryota</taxon>
        <taxon>Metazoa</taxon>
        <taxon>Ecdysozoa</taxon>
        <taxon>Nematoda</taxon>
        <taxon>Chromadorea</taxon>
        <taxon>Rhabditida</taxon>
        <taxon>Spirurina</taxon>
        <taxon>Ascaridomorpha</taxon>
        <taxon>Ascaridoidea</taxon>
        <taxon>Ascarididae</taxon>
        <taxon>Ascaris</taxon>
    </lineage>
</organism>
<dbReference type="AlphaFoldDB" id="A0A0M3HPY0"/>
<sequence length="149" mass="16756">MLDSSKRVKRLLVIVFERSWVRHWARGMLSYAGYCPLIPVFECDRFNWLWMIKSGRFPRSELNPSAYAHGLTPVLTSSSVGPEVRLDFAQILAQEKGAKMFSLAAGYLFTCYEGSSGSIFTLKSYFGSKALSYVLSVVSSSYHSTLICK</sequence>
<dbReference type="Proteomes" id="UP000036681">
    <property type="component" value="Unplaced"/>
</dbReference>
<dbReference type="WBParaSite" id="ALUE_0000403701-mRNA-1">
    <property type="protein sequence ID" value="ALUE_0000403701-mRNA-1"/>
    <property type="gene ID" value="ALUE_0000403701"/>
</dbReference>
<accession>A0A0M3HPY0</accession>
<name>A0A0M3HPY0_ASCLU</name>
<proteinExistence type="predicted"/>
<evidence type="ECO:0000313" key="2">
    <source>
        <dbReference type="WBParaSite" id="ALUE_0000403701-mRNA-1"/>
    </source>
</evidence>